<keyword evidence="1" id="KW-1185">Reference proteome</keyword>
<name>A0A1I7WHA2_HETBA</name>
<accession>A0A1I7WHA2</accession>
<dbReference type="WBParaSite" id="Hba_04336">
    <property type="protein sequence ID" value="Hba_04336"/>
    <property type="gene ID" value="Hba_04336"/>
</dbReference>
<organism evidence="1 2">
    <name type="scientific">Heterorhabditis bacteriophora</name>
    <name type="common">Entomopathogenic nematode worm</name>
    <dbReference type="NCBI Taxonomy" id="37862"/>
    <lineage>
        <taxon>Eukaryota</taxon>
        <taxon>Metazoa</taxon>
        <taxon>Ecdysozoa</taxon>
        <taxon>Nematoda</taxon>
        <taxon>Chromadorea</taxon>
        <taxon>Rhabditida</taxon>
        <taxon>Rhabditina</taxon>
        <taxon>Rhabditomorpha</taxon>
        <taxon>Strongyloidea</taxon>
        <taxon>Heterorhabditidae</taxon>
        <taxon>Heterorhabditis</taxon>
    </lineage>
</organism>
<protein>
    <submittedName>
        <fullName evidence="2">Uncharacterized protein</fullName>
    </submittedName>
</protein>
<evidence type="ECO:0000313" key="2">
    <source>
        <dbReference type="WBParaSite" id="Hba_04336"/>
    </source>
</evidence>
<proteinExistence type="predicted"/>
<dbReference type="AlphaFoldDB" id="A0A1I7WHA2"/>
<sequence length="149" mass="17014">MPIMLLSAYLYRTNIIIIVYNSVPNLSSSENSFPSILKTFIESGKCPDDFSCERKINLCSKSRNSTTNMSHAWLTISPSSLKQLPSKIHCLKCSYRNHTPLYSIVLSYHPDNPINVEHDGGGKTTRNSRLNSYNNRNNYFRCSIPYFPL</sequence>
<dbReference type="Proteomes" id="UP000095283">
    <property type="component" value="Unplaced"/>
</dbReference>
<reference evidence="2" key="1">
    <citation type="submission" date="2016-11" db="UniProtKB">
        <authorList>
            <consortium name="WormBaseParasite"/>
        </authorList>
    </citation>
    <scope>IDENTIFICATION</scope>
</reference>
<evidence type="ECO:0000313" key="1">
    <source>
        <dbReference type="Proteomes" id="UP000095283"/>
    </source>
</evidence>